<dbReference type="Proteomes" id="UP000236291">
    <property type="component" value="Unassembled WGS sequence"/>
</dbReference>
<dbReference type="AlphaFoldDB" id="A0A2K3KQX1"/>
<protein>
    <submittedName>
        <fullName evidence="1">Uncharacterized protein</fullName>
    </submittedName>
</protein>
<dbReference type="EMBL" id="ASHM01232380">
    <property type="protein sequence ID" value="PNX68695.1"/>
    <property type="molecule type" value="Genomic_DNA"/>
</dbReference>
<organism evidence="1 2">
    <name type="scientific">Trifolium pratense</name>
    <name type="common">Red clover</name>
    <dbReference type="NCBI Taxonomy" id="57577"/>
    <lineage>
        <taxon>Eukaryota</taxon>
        <taxon>Viridiplantae</taxon>
        <taxon>Streptophyta</taxon>
        <taxon>Embryophyta</taxon>
        <taxon>Tracheophyta</taxon>
        <taxon>Spermatophyta</taxon>
        <taxon>Magnoliopsida</taxon>
        <taxon>eudicotyledons</taxon>
        <taxon>Gunneridae</taxon>
        <taxon>Pentapetalae</taxon>
        <taxon>rosids</taxon>
        <taxon>fabids</taxon>
        <taxon>Fabales</taxon>
        <taxon>Fabaceae</taxon>
        <taxon>Papilionoideae</taxon>
        <taxon>50 kb inversion clade</taxon>
        <taxon>NPAAA clade</taxon>
        <taxon>Hologalegina</taxon>
        <taxon>IRL clade</taxon>
        <taxon>Trifolieae</taxon>
        <taxon>Trifolium</taxon>
    </lineage>
</organism>
<proteinExistence type="predicted"/>
<sequence length="30" mass="3469">DTRVEDPAQSWRACRVRYSPLGVYRVGLFA</sequence>
<gene>
    <name evidence="1" type="ORF">L195_g064096</name>
</gene>
<evidence type="ECO:0000313" key="1">
    <source>
        <dbReference type="EMBL" id="PNX68695.1"/>
    </source>
</evidence>
<comment type="caution">
    <text evidence="1">The sequence shown here is derived from an EMBL/GenBank/DDBJ whole genome shotgun (WGS) entry which is preliminary data.</text>
</comment>
<reference evidence="1 2" key="2">
    <citation type="journal article" date="2017" name="Front. Plant Sci.">
        <title>Gene Classification and Mining of Molecular Markers Useful in Red Clover (Trifolium pratense) Breeding.</title>
        <authorList>
            <person name="Istvanek J."/>
            <person name="Dluhosova J."/>
            <person name="Dluhos P."/>
            <person name="Patkova L."/>
            <person name="Nedelnik J."/>
            <person name="Repkova J."/>
        </authorList>
    </citation>
    <scope>NUCLEOTIDE SEQUENCE [LARGE SCALE GENOMIC DNA]</scope>
    <source>
        <strain evidence="2">cv. Tatra</strain>
        <tissue evidence="1">Young leaves</tissue>
    </source>
</reference>
<reference evidence="1 2" key="1">
    <citation type="journal article" date="2014" name="Am. J. Bot.">
        <title>Genome assembly and annotation for red clover (Trifolium pratense; Fabaceae).</title>
        <authorList>
            <person name="Istvanek J."/>
            <person name="Jaros M."/>
            <person name="Krenek A."/>
            <person name="Repkova J."/>
        </authorList>
    </citation>
    <scope>NUCLEOTIDE SEQUENCE [LARGE SCALE GENOMIC DNA]</scope>
    <source>
        <strain evidence="2">cv. Tatra</strain>
        <tissue evidence="1">Young leaves</tissue>
    </source>
</reference>
<name>A0A2K3KQX1_TRIPR</name>
<evidence type="ECO:0000313" key="2">
    <source>
        <dbReference type="Proteomes" id="UP000236291"/>
    </source>
</evidence>
<feature type="non-terminal residue" evidence="1">
    <location>
        <position position="1"/>
    </location>
</feature>
<accession>A0A2K3KQX1</accession>